<evidence type="ECO:0000256" key="6">
    <source>
        <dbReference type="ARBA" id="ARBA00022840"/>
    </source>
</evidence>
<feature type="compositionally biased region" description="Polar residues" evidence="8">
    <location>
        <begin position="401"/>
        <end position="421"/>
    </location>
</feature>
<feature type="region of interest" description="Disordered" evidence="8">
    <location>
        <begin position="462"/>
        <end position="486"/>
    </location>
</feature>
<evidence type="ECO:0000256" key="3">
    <source>
        <dbReference type="ARBA" id="ARBA00022679"/>
    </source>
</evidence>
<feature type="compositionally biased region" description="Low complexity" evidence="8">
    <location>
        <begin position="319"/>
        <end position="333"/>
    </location>
</feature>
<dbReference type="InterPro" id="IPR000719">
    <property type="entry name" value="Prot_kinase_dom"/>
</dbReference>
<dbReference type="SUPFAM" id="SSF56112">
    <property type="entry name" value="Protein kinase-like (PK-like)"/>
    <property type="match status" value="1"/>
</dbReference>
<keyword evidence="6 7" id="KW-0067">ATP-binding</keyword>
<dbReference type="Pfam" id="PF00069">
    <property type="entry name" value="Pkinase"/>
    <property type="match status" value="1"/>
</dbReference>
<feature type="domain" description="Protein kinase" evidence="10">
    <location>
        <begin position="16"/>
        <end position="279"/>
    </location>
</feature>
<keyword evidence="5 11" id="KW-0418">Kinase</keyword>
<feature type="region of interest" description="Disordered" evidence="8">
    <location>
        <begin position="314"/>
        <end position="431"/>
    </location>
</feature>
<dbReference type="PROSITE" id="PS00108">
    <property type="entry name" value="PROTEIN_KINASE_ST"/>
    <property type="match status" value="1"/>
</dbReference>
<reference evidence="11 12" key="1">
    <citation type="submission" date="2023-07" db="EMBL/GenBank/DDBJ databases">
        <title>Sorghum-associated microbial communities from plants grown in Nebraska, USA.</title>
        <authorList>
            <person name="Schachtman D."/>
        </authorList>
    </citation>
    <scope>NUCLEOTIDE SEQUENCE [LARGE SCALE GENOMIC DNA]</scope>
    <source>
        <strain evidence="11 12">CC523</strain>
    </source>
</reference>
<evidence type="ECO:0000259" key="10">
    <source>
        <dbReference type="PROSITE" id="PS50011"/>
    </source>
</evidence>
<dbReference type="SMART" id="SM00220">
    <property type="entry name" value="S_TKc"/>
    <property type="match status" value="1"/>
</dbReference>
<evidence type="ECO:0000256" key="4">
    <source>
        <dbReference type="ARBA" id="ARBA00022741"/>
    </source>
</evidence>
<evidence type="ECO:0000256" key="9">
    <source>
        <dbReference type="SAM" id="Phobius"/>
    </source>
</evidence>
<keyword evidence="12" id="KW-1185">Reference proteome</keyword>
<accession>A0ABT9TK26</accession>
<dbReference type="PANTHER" id="PTHR43289:SF6">
    <property type="entry name" value="SERINE_THREONINE-PROTEIN KINASE NEKL-3"/>
    <property type="match status" value="1"/>
</dbReference>
<dbReference type="EMBL" id="JAUSSW010000003">
    <property type="protein sequence ID" value="MDQ0101979.1"/>
    <property type="molecule type" value="Genomic_DNA"/>
</dbReference>
<evidence type="ECO:0000256" key="8">
    <source>
        <dbReference type="SAM" id="MobiDB-lite"/>
    </source>
</evidence>
<evidence type="ECO:0000313" key="12">
    <source>
        <dbReference type="Proteomes" id="UP001244563"/>
    </source>
</evidence>
<dbReference type="PROSITE" id="PS50011">
    <property type="entry name" value="PROTEIN_KINASE_DOM"/>
    <property type="match status" value="1"/>
</dbReference>
<feature type="transmembrane region" description="Helical" evidence="9">
    <location>
        <begin position="437"/>
        <end position="459"/>
    </location>
</feature>
<keyword evidence="9" id="KW-1133">Transmembrane helix</keyword>
<keyword evidence="3" id="KW-0808">Transferase</keyword>
<evidence type="ECO:0000256" key="1">
    <source>
        <dbReference type="ARBA" id="ARBA00012513"/>
    </source>
</evidence>
<keyword evidence="4 7" id="KW-0547">Nucleotide-binding</keyword>
<dbReference type="EC" id="2.7.11.1" evidence="1"/>
<comment type="caution">
    <text evidence="11">The sequence shown here is derived from an EMBL/GenBank/DDBJ whole genome shotgun (WGS) entry which is preliminary data.</text>
</comment>
<feature type="compositionally biased region" description="Low complexity" evidence="8">
    <location>
        <begin position="350"/>
        <end position="374"/>
    </location>
</feature>
<keyword evidence="9" id="KW-0812">Transmembrane</keyword>
<dbReference type="PROSITE" id="PS00107">
    <property type="entry name" value="PROTEIN_KINASE_ATP"/>
    <property type="match status" value="1"/>
</dbReference>
<dbReference type="InterPro" id="IPR011009">
    <property type="entry name" value="Kinase-like_dom_sf"/>
</dbReference>
<dbReference type="RefSeq" id="WP_306877716.1">
    <property type="nucleotide sequence ID" value="NZ_JAUSSW010000003.1"/>
</dbReference>
<dbReference type="Gene3D" id="1.10.510.10">
    <property type="entry name" value="Transferase(Phosphotransferase) domain 1"/>
    <property type="match status" value="1"/>
</dbReference>
<gene>
    <name evidence="11" type="ORF">J2T10_001621</name>
</gene>
<feature type="binding site" evidence="7">
    <location>
        <position position="45"/>
    </location>
    <ligand>
        <name>ATP</name>
        <dbReference type="ChEBI" id="CHEBI:30616"/>
    </ligand>
</feature>
<dbReference type="InterPro" id="IPR008271">
    <property type="entry name" value="Ser/Thr_kinase_AS"/>
</dbReference>
<dbReference type="PANTHER" id="PTHR43289">
    <property type="entry name" value="MITOGEN-ACTIVATED PROTEIN KINASE KINASE KINASE 20-RELATED"/>
    <property type="match status" value="1"/>
</dbReference>
<sequence>MSSKRPPAPPPPIPGFKYISLLGSGGFSDVYLYEQDRPRRKVAVKVLLSDLKTEGARRRFESEANLMAQLSSHPYIVTIFEAEITESGHSYLAMEYCSRPSLDVRYRRQRFSVDEVLAVGIQVASAVETAHRAGIVHRDIKPANILVTDYNRPALTDFGISGTIGADAEDDAGMSIPWSPPEQFRGGAVEGVPVDIWALGATLYTLLAGRSPFVLPGQDNSQRELISRITNAPLPRLGRADVPESLELVLATAMAKSPGSRYSSAHAFALALQRIQTELNLSVTPFEVLEEPGHGDEQHPDDNFEETRVRSIASIDPDASGTATTGSAPTFPARTFPSTVPGNNPPQTAPQPAARPTLSQDSAQQAAAAAQQTAPPRFHTAQPVLDEPDSSESTVLRGWQPSGTQDNVDQTVSRSASQPSGDTGEEVPAGDHSRRNLWLAVTGAGVLVVAIVVGVVLGAQAQPKVAPSESVSKPPADPLDNGSVPDVQELTATRDTTDPNIVVFSWKNPQPKEGDSYKWRTKSAKADGPYETTRTQKAFVSGLDEPPICLQVIIVRADGNASPEGPDSIACLDK</sequence>
<evidence type="ECO:0000256" key="7">
    <source>
        <dbReference type="PROSITE-ProRule" id="PRU10141"/>
    </source>
</evidence>
<proteinExistence type="predicted"/>
<protein>
    <recommendedName>
        <fullName evidence="1">non-specific serine/threonine protein kinase</fullName>
        <ecNumber evidence="1">2.7.11.1</ecNumber>
    </recommendedName>
</protein>
<keyword evidence="2 11" id="KW-0723">Serine/threonine-protein kinase</keyword>
<dbReference type="GO" id="GO:0004674">
    <property type="term" value="F:protein serine/threonine kinase activity"/>
    <property type="evidence" value="ECO:0007669"/>
    <property type="project" value="UniProtKB-KW"/>
</dbReference>
<keyword evidence="9" id="KW-0472">Membrane</keyword>
<dbReference type="Proteomes" id="UP001244563">
    <property type="component" value="Unassembled WGS sequence"/>
</dbReference>
<dbReference type="InterPro" id="IPR017441">
    <property type="entry name" value="Protein_kinase_ATP_BS"/>
</dbReference>
<dbReference type="CDD" id="cd14014">
    <property type="entry name" value="STKc_PknB_like"/>
    <property type="match status" value="1"/>
</dbReference>
<evidence type="ECO:0000256" key="2">
    <source>
        <dbReference type="ARBA" id="ARBA00022527"/>
    </source>
</evidence>
<organism evidence="11 12">
    <name type="scientific">Paenarthrobacter nicotinovorans</name>
    <name type="common">Arthrobacter nicotinovorans</name>
    <dbReference type="NCBI Taxonomy" id="29320"/>
    <lineage>
        <taxon>Bacteria</taxon>
        <taxon>Bacillati</taxon>
        <taxon>Actinomycetota</taxon>
        <taxon>Actinomycetes</taxon>
        <taxon>Micrococcales</taxon>
        <taxon>Micrococcaceae</taxon>
        <taxon>Paenarthrobacter</taxon>
    </lineage>
</organism>
<name>A0ABT9TK26_PAENI</name>
<evidence type="ECO:0000313" key="11">
    <source>
        <dbReference type="EMBL" id="MDQ0101979.1"/>
    </source>
</evidence>
<evidence type="ECO:0000256" key="5">
    <source>
        <dbReference type="ARBA" id="ARBA00022777"/>
    </source>
</evidence>